<protein>
    <submittedName>
        <fullName evidence="2">Uncharacterized protein</fullName>
    </submittedName>
</protein>
<feature type="region of interest" description="Disordered" evidence="1">
    <location>
        <begin position="95"/>
        <end position="116"/>
    </location>
</feature>
<evidence type="ECO:0000256" key="1">
    <source>
        <dbReference type="SAM" id="MobiDB-lite"/>
    </source>
</evidence>
<sequence length="256" mass="29029">MGKPAKKASKAELIAEYESYPKYPSRFDKKSAKDYEEDGFDQARDYFKGLGKTFRQDAVGKKQVRSSMDALDAEAELQTTMADFWLRLTRTEGRWRRKNEPPENPFQKKGRSRTAPQGKILDWDKKWRKIAAYQAVKKVYENAGAAASISAGAALRATMMWMTTNGGAVVGNVSEMPGALLDKAMAHPERLSIQSLTLEQALRRKWVDAKERVVWMTRFELASQALVYELKNMVLSKVAADTKPGRPRTPDKDRIF</sequence>
<keyword evidence="3" id="KW-1185">Reference proteome</keyword>
<dbReference type="EMBL" id="VLKP01000008">
    <property type="protein sequence ID" value="TWI09374.1"/>
    <property type="molecule type" value="Genomic_DNA"/>
</dbReference>
<evidence type="ECO:0000313" key="3">
    <source>
        <dbReference type="Proteomes" id="UP000316471"/>
    </source>
</evidence>
<proteinExistence type="predicted"/>
<organism evidence="2 3">
    <name type="scientific">Aerolutibacter ruishenii</name>
    <dbReference type="NCBI Taxonomy" id="686800"/>
    <lineage>
        <taxon>Bacteria</taxon>
        <taxon>Pseudomonadati</taxon>
        <taxon>Pseudomonadota</taxon>
        <taxon>Gammaproteobacteria</taxon>
        <taxon>Lysobacterales</taxon>
        <taxon>Lysobacteraceae</taxon>
        <taxon>Aerolutibacter</taxon>
    </lineage>
</organism>
<dbReference type="RefSeq" id="WP_144815147.1">
    <property type="nucleotide sequence ID" value="NZ_VLKP01000008.1"/>
</dbReference>
<comment type="caution">
    <text evidence="2">The sequence shown here is derived from an EMBL/GenBank/DDBJ whole genome shotgun (WGS) entry which is preliminary data.</text>
</comment>
<accession>A0A562LP18</accession>
<dbReference type="AlphaFoldDB" id="A0A562LP18"/>
<name>A0A562LP18_9GAMM</name>
<reference evidence="2 3" key="1">
    <citation type="journal article" date="2015" name="Stand. Genomic Sci.">
        <title>Genomic Encyclopedia of Bacterial and Archaeal Type Strains, Phase III: the genomes of soil and plant-associated and newly described type strains.</title>
        <authorList>
            <person name="Whitman W.B."/>
            <person name="Woyke T."/>
            <person name="Klenk H.P."/>
            <person name="Zhou Y."/>
            <person name="Lilburn T.G."/>
            <person name="Beck B.J."/>
            <person name="De Vos P."/>
            <person name="Vandamme P."/>
            <person name="Eisen J.A."/>
            <person name="Garrity G."/>
            <person name="Hugenholtz P."/>
            <person name="Kyrpides N.C."/>
        </authorList>
    </citation>
    <scope>NUCLEOTIDE SEQUENCE [LARGE SCALE GENOMIC DNA]</scope>
    <source>
        <strain evidence="2 3">CGMCC 1.10136</strain>
    </source>
</reference>
<evidence type="ECO:0000313" key="2">
    <source>
        <dbReference type="EMBL" id="TWI09374.1"/>
    </source>
</evidence>
<dbReference type="OrthoDB" id="9922179at2"/>
<gene>
    <name evidence="2" type="ORF">IP93_01990</name>
</gene>
<dbReference type="Proteomes" id="UP000316471">
    <property type="component" value="Unassembled WGS sequence"/>
</dbReference>